<evidence type="ECO:0000313" key="4">
    <source>
        <dbReference type="Proteomes" id="UP001324380"/>
    </source>
</evidence>
<protein>
    <recommendedName>
        <fullName evidence="5">Outer membrane protein beta-barrel domain-containing protein</fullName>
    </recommendedName>
</protein>
<name>A0ABZ0TGD8_9SPHI</name>
<feature type="compositionally biased region" description="Low complexity" evidence="1">
    <location>
        <begin position="170"/>
        <end position="185"/>
    </location>
</feature>
<organism evidence="3 4">
    <name type="scientific">Mucilaginibacter sabulilitoris</name>
    <dbReference type="NCBI Taxonomy" id="1173583"/>
    <lineage>
        <taxon>Bacteria</taxon>
        <taxon>Pseudomonadati</taxon>
        <taxon>Bacteroidota</taxon>
        <taxon>Sphingobacteriia</taxon>
        <taxon>Sphingobacteriales</taxon>
        <taxon>Sphingobacteriaceae</taxon>
        <taxon>Mucilaginibacter</taxon>
    </lineage>
</organism>
<evidence type="ECO:0000256" key="2">
    <source>
        <dbReference type="SAM" id="Phobius"/>
    </source>
</evidence>
<accession>A0ABZ0TGD8</accession>
<keyword evidence="2" id="KW-0472">Membrane</keyword>
<evidence type="ECO:0000313" key="3">
    <source>
        <dbReference type="EMBL" id="WPU91323.1"/>
    </source>
</evidence>
<feature type="transmembrane region" description="Helical" evidence="2">
    <location>
        <begin position="52"/>
        <end position="71"/>
    </location>
</feature>
<keyword evidence="4" id="KW-1185">Reference proteome</keyword>
<dbReference type="Proteomes" id="UP001324380">
    <property type="component" value="Chromosome"/>
</dbReference>
<keyword evidence="2" id="KW-1133">Transmembrane helix</keyword>
<feature type="region of interest" description="Disordered" evidence="1">
    <location>
        <begin position="79"/>
        <end position="219"/>
    </location>
</feature>
<sequence>MKEKNENKLDQLFKDGLSGSEDHIAFREEDWASMERLLDNKPSKKSVLIRRVYYATGIAAILLLAFGLYFFNRTDKTDNTQDKLYGNNKPKNNKIPNKGNNDQTSQPLKRDVVPNLPAGSESLGSSNVHSRGIKPGSSIPVDRNGRYFSDNSNQSKSAQAPIITKTPGDSSTNTSNNETTNSNITDPSKIASNNTQQQNNLTVTTPPDTAANVTTPEQQVKTKSDKISIKPILRTGPRFTLSILAAPDINAVNSFNKNQVGTNFGLQVAMHLSKKFSISTGAAYAIKPYQADGNQYNSLNWQGRAATDLPNYIAANCKVLDIPVNLNYQFYSKGKNAFALGTGLSSYIMLRENYHFDFDDGSGRPSYDVQVSNRNQHWFGVVNINATYERRINSKFSTVIQPYVKLPLTGIGNGRVDLKSTGVALGVSWNINSFKQK</sequence>
<feature type="compositionally biased region" description="Low complexity" evidence="1">
    <location>
        <begin position="86"/>
        <end position="101"/>
    </location>
</feature>
<gene>
    <name evidence="3" type="ORF">SNE25_18560</name>
</gene>
<feature type="compositionally biased region" description="Low complexity" evidence="1">
    <location>
        <begin position="193"/>
        <end position="205"/>
    </location>
</feature>
<proteinExistence type="predicted"/>
<keyword evidence="2" id="KW-0812">Transmembrane</keyword>
<evidence type="ECO:0008006" key="5">
    <source>
        <dbReference type="Google" id="ProtNLM"/>
    </source>
</evidence>
<evidence type="ECO:0000256" key="1">
    <source>
        <dbReference type="SAM" id="MobiDB-lite"/>
    </source>
</evidence>
<dbReference type="RefSeq" id="WP_321560489.1">
    <property type="nucleotide sequence ID" value="NZ_CP139558.1"/>
</dbReference>
<feature type="compositionally biased region" description="Polar residues" evidence="1">
    <location>
        <begin position="149"/>
        <end position="158"/>
    </location>
</feature>
<dbReference type="EMBL" id="CP139558">
    <property type="protein sequence ID" value="WPU91323.1"/>
    <property type="molecule type" value="Genomic_DNA"/>
</dbReference>
<reference evidence="3 4" key="1">
    <citation type="submission" date="2023-11" db="EMBL/GenBank/DDBJ databases">
        <title>Analysis of the Genomes of Mucilaginibacter gossypii cycad 4 and M. sabulilitoris SNA2: microbes with the potential for plant growth promotion.</title>
        <authorList>
            <person name="Hirsch A.M."/>
            <person name="Humm E."/>
            <person name="Rubbi M."/>
            <person name="Del Vecchio G."/>
            <person name="Ha S.M."/>
            <person name="Pellegrini M."/>
            <person name="Gunsalus R.P."/>
        </authorList>
    </citation>
    <scope>NUCLEOTIDE SEQUENCE [LARGE SCALE GENOMIC DNA]</scope>
    <source>
        <strain evidence="3 4">SNA2</strain>
    </source>
</reference>